<dbReference type="GO" id="GO:0005524">
    <property type="term" value="F:ATP binding"/>
    <property type="evidence" value="ECO:0007669"/>
    <property type="project" value="UniProtKB-UniRule"/>
</dbReference>
<dbReference type="InterPro" id="IPR011890">
    <property type="entry name" value="SMC_prok"/>
</dbReference>
<dbReference type="OrthoDB" id="9808768at2"/>
<dbReference type="InterPro" id="IPR003395">
    <property type="entry name" value="RecF/RecN/SMC_N"/>
</dbReference>
<evidence type="ECO:0000256" key="5">
    <source>
        <dbReference type="ARBA" id="ARBA00023125"/>
    </source>
</evidence>
<dbReference type="GO" id="GO:0003677">
    <property type="term" value="F:DNA binding"/>
    <property type="evidence" value="ECO:0007669"/>
    <property type="project" value="UniProtKB-UniRule"/>
</dbReference>
<protein>
    <recommendedName>
        <fullName evidence="6">Chromosome partition protein Smc</fullName>
    </recommendedName>
</protein>
<evidence type="ECO:0000256" key="3">
    <source>
        <dbReference type="ARBA" id="ARBA00022840"/>
    </source>
</evidence>
<evidence type="ECO:0000256" key="7">
    <source>
        <dbReference type="SAM" id="MobiDB-lite"/>
    </source>
</evidence>
<feature type="coiled-coil region" evidence="6">
    <location>
        <begin position="937"/>
        <end position="978"/>
    </location>
</feature>
<feature type="coiled-coil region" evidence="6">
    <location>
        <begin position="647"/>
        <end position="890"/>
    </location>
</feature>
<dbReference type="GO" id="GO:0006260">
    <property type="term" value="P:DNA replication"/>
    <property type="evidence" value="ECO:0007669"/>
    <property type="project" value="UniProtKB-UniRule"/>
</dbReference>
<dbReference type="SUPFAM" id="SSF52540">
    <property type="entry name" value="P-loop containing nucleoside triphosphate hydrolases"/>
    <property type="match status" value="1"/>
</dbReference>
<evidence type="ECO:0000256" key="2">
    <source>
        <dbReference type="ARBA" id="ARBA00022741"/>
    </source>
</evidence>
<feature type="coiled-coil region" evidence="6">
    <location>
        <begin position="170"/>
        <end position="211"/>
    </location>
</feature>
<feature type="region of interest" description="Disordered" evidence="7">
    <location>
        <begin position="388"/>
        <end position="407"/>
    </location>
</feature>
<dbReference type="GO" id="GO:0007062">
    <property type="term" value="P:sister chromatid cohesion"/>
    <property type="evidence" value="ECO:0007669"/>
    <property type="project" value="InterPro"/>
</dbReference>
<dbReference type="SUPFAM" id="SSF75553">
    <property type="entry name" value="Smc hinge domain"/>
    <property type="match status" value="1"/>
</dbReference>
<comment type="subcellular location">
    <subcellularLocation>
        <location evidence="6">Cytoplasm</location>
    </subcellularLocation>
</comment>
<dbReference type="PIRSF" id="PIRSF005719">
    <property type="entry name" value="SMC"/>
    <property type="match status" value="1"/>
</dbReference>
<keyword evidence="3 6" id="KW-0067">ATP-binding</keyword>
<dbReference type="GO" id="GO:0007059">
    <property type="term" value="P:chromosome segregation"/>
    <property type="evidence" value="ECO:0007669"/>
    <property type="project" value="UniProtKB-UniRule"/>
</dbReference>
<gene>
    <name evidence="6" type="primary">smc</name>
    <name evidence="9" type="ORF">EV690_1001</name>
</gene>
<keyword evidence="4 6" id="KW-0175">Coiled coil</keyword>
<feature type="domain" description="RecF/RecN/SMC N-terminal" evidence="8">
    <location>
        <begin position="3"/>
        <end position="1120"/>
    </location>
</feature>
<comment type="domain">
    <text evidence="6">Contains large globular domains required for ATP hydrolysis at each terminus and a third globular domain forming a flexible hinge near the middle of the molecule. These domains are separated by coiled-coil structures.</text>
</comment>
<keyword evidence="1 6" id="KW-0963">Cytoplasm</keyword>
<keyword evidence="10" id="KW-1185">Reference proteome</keyword>
<dbReference type="InterPro" id="IPR036277">
    <property type="entry name" value="SMC_hinge_sf"/>
</dbReference>
<evidence type="ECO:0000256" key="1">
    <source>
        <dbReference type="ARBA" id="ARBA00022490"/>
    </source>
</evidence>
<dbReference type="CDD" id="cd03278">
    <property type="entry name" value="ABC_SMC_barmotin"/>
    <property type="match status" value="2"/>
</dbReference>
<evidence type="ECO:0000256" key="6">
    <source>
        <dbReference type="HAMAP-Rule" id="MF_01894"/>
    </source>
</evidence>
<dbReference type="RefSeq" id="WP_131911798.1">
    <property type="nucleotide sequence ID" value="NZ_OU594967.1"/>
</dbReference>
<reference evidence="9 10" key="1">
    <citation type="submission" date="2019-03" db="EMBL/GenBank/DDBJ databases">
        <title>Genomic Encyclopedia of Type Strains, Phase IV (KMG-IV): sequencing the most valuable type-strain genomes for metagenomic binning, comparative biology and taxonomic classification.</title>
        <authorList>
            <person name="Goeker M."/>
        </authorList>
    </citation>
    <scope>NUCLEOTIDE SEQUENCE [LARGE SCALE GENOMIC DNA]</scope>
    <source>
        <strain evidence="9 10">DSM 18577</strain>
    </source>
</reference>
<proteinExistence type="inferred from homology"/>
<comment type="similarity">
    <text evidence="6">Belongs to the SMC family.</text>
</comment>
<sequence length="1135" mass="129744">MRLKSIRLAGFKSFVEPTKIPFPQQLTGVVGPNGCGKSNVIDAVRWVLGESSARNLRGDAMTDVIFNGSTRRAPASKASVELSFDNQSGRLGGEYGAYTEVAVRREVTRDGQNLYFLNGTRCRKKDITDLFLGTGLGPRSYAIIEQGMISRLIESKPQELRVFIDEAAGVSKYKERRRETENRISHTQENLQRLADIEAELAQQVDKLRIQAQAALRYRQLRDKQRDYRRRQSLCQLQQLDRSLDEKSHSQQEQTHQLELLNAKLTELDDHELLLNEQSYELEQQSDQLRAKQSERGAQLARLEEQLIHHQQGHQARQAQKDEYLSQIQVLSEKLVTERNKLPVQQAKMTQLETELEVAQQQLEQLSEYLQSADESYQSASEQFQQVQRQTQQSAQQMTQRQEQLRGSQRLLEQTRARLAELDEQLCQEQDEAPDLTVLEARQLSLEEDFEQGQAQVKLLERQLNDALETQEQCVQRVHKLEQQQFENQTRQKSLEQLVDSMAEHHYSAVRALREQLTIEPGWERAVEKVLGPWLYAETDPARCNDALLAIWSTSDSATVDANTLLSKVQGAPAVLLDKIQCATNQSAALNLRATLKLGESVITADGDWFGANWQNLLKDKPEQSVLIQQRQLTELAEESIKLADCLEDAQQHVQTARQAVEQRQRQLASQTESLRQTQMQLHQTEQQLLLAQQQLKHQQSVRENLAAQKSKATQACDEALSQCEMQSEQLEQLVELNEENQQRLLEAEERLQQTRGEKEQLSAKSQQLERQVYQLQLELQKCLSEHQQLSGWLHEREQQLAQWQQQLKKLEEAAKQQLDTSTLTAQAEQLRQQQLEAQKEHEQLEYQRATLREQISAMAVARKTQEQQKSQLQEAYQNQQLAHQELLTRRRILLEQLAEDGVELNPQTLEQVDMSVDYASELEKIDRQIKRLGGVNLAAEQEYDEQQKRLTELTAQINDLRQALEMLESAIAKIDRQTRSKFRETFDKVNTDLQHLFPQVFGGGTAWLELTEDDLLATGVTIMARPPGKRNSTISLLSGGEKALTALSLVFAIFRLNPAPFCMLDEVDAPLDEVNVGRFADLIARMSETVQFIFISHNRVTMEKADQLAGVTMHEPGVSRLVAVDIAQAVALAQ</sequence>
<dbReference type="PANTHER" id="PTHR43977">
    <property type="entry name" value="STRUCTURAL MAINTENANCE OF CHROMOSOMES PROTEIN 3"/>
    <property type="match status" value="1"/>
</dbReference>
<accession>A0A4R1K411</accession>
<feature type="compositionally biased region" description="Low complexity" evidence="7">
    <location>
        <begin position="388"/>
        <end position="402"/>
    </location>
</feature>
<feature type="coiled-coil region" evidence="6">
    <location>
        <begin position="268"/>
        <end position="295"/>
    </location>
</feature>
<evidence type="ECO:0000313" key="10">
    <source>
        <dbReference type="Proteomes" id="UP000295565"/>
    </source>
</evidence>
<comment type="function">
    <text evidence="6">Required for chromosome condensation and partitioning.</text>
</comment>
<dbReference type="NCBIfam" id="TIGR02168">
    <property type="entry name" value="SMC_prok_B"/>
    <property type="match status" value="1"/>
</dbReference>
<evidence type="ECO:0000259" key="8">
    <source>
        <dbReference type="Pfam" id="PF02463"/>
    </source>
</evidence>
<comment type="caution">
    <text evidence="9">The sequence shown here is derived from an EMBL/GenBank/DDBJ whole genome shotgun (WGS) entry which is preliminary data.</text>
</comment>
<dbReference type="InterPro" id="IPR024704">
    <property type="entry name" value="SMC"/>
</dbReference>
<feature type="binding site" evidence="6">
    <location>
        <begin position="32"/>
        <end position="39"/>
    </location>
    <ligand>
        <name>ATP</name>
        <dbReference type="ChEBI" id="CHEBI:30616"/>
    </ligand>
</feature>
<dbReference type="Pfam" id="PF02463">
    <property type="entry name" value="SMC_N"/>
    <property type="match status" value="1"/>
</dbReference>
<evidence type="ECO:0000256" key="4">
    <source>
        <dbReference type="ARBA" id="ARBA00023054"/>
    </source>
</evidence>
<comment type="subunit">
    <text evidence="6">Homodimer.</text>
</comment>
<dbReference type="EMBL" id="SMGD01000011">
    <property type="protein sequence ID" value="TCK58848.1"/>
    <property type="molecule type" value="Genomic_DNA"/>
</dbReference>
<keyword evidence="2 6" id="KW-0547">Nucleotide-binding</keyword>
<dbReference type="Proteomes" id="UP000295565">
    <property type="component" value="Unassembled WGS sequence"/>
</dbReference>
<dbReference type="InterPro" id="IPR027417">
    <property type="entry name" value="P-loop_NTPase"/>
</dbReference>
<dbReference type="GO" id="GO:0005737">
    <property type="term" value="C:cytoplasm"/>
    <property type="evidence" value="ECO:0007669"/>
    <property type="project" value="UniProtKB-SubCell"/>
</dbReference>
<evidence type="ECO:0000313" key="9">
    <source>
        <dbReference type="EMBL" id="TCK58848.1"/>
    </source>
</evidence>
<organism evidence="9 10">
    <name type="scientific">Celerinatantimonas diazotrophica</name>
    <dbReference type="NCBI Taxonomy" id="412034"/>
    <lineage>
        <taxon>Bacteria</taxon>
        <taxon>Pseudomonadati</taxon>
        <taxon>Pseudomonadota</taxon>
        <taxon>Gammaproteobacteria</taxon>
        <taxon>Celerinatantimonadaceae</taxon>
        <taxon>Celerinatantimonas</taxon>
    </lineage>
</organism>
<dbReference type="GO" id="GO:0030261">
    <property type="term" value="P:chromosome condensation"/>
    <property type="evidence" value="ECO:0007669"/>
    <property type="project" value="InterPro"/>
</dbReference>
<dbReference type="GO" id="GO:0016887">
    <property type="term" value="F:ATP hydrolysis activity"/>
    <property type="evidence" value="ECO:0007669"/>
    <property type="project" value="InterPro"/>
</dbReference>
<name>A0A4R1K411_9GAMM</name>
<dbReference type="HAMAP" id="MF_01894">
    <property type="entry name" value="Smc_prok"/>
    <property type="match status" value="1"/>
</dbReference>
<dbReference type="Gene3D" id="3.40.50.300">
    <property type="entry name" value="P-loop containing nucleotide triphosphate hydrolases"/>
    <property type="match status" value="2"/>
</dbReference>
<keyword evidence="5 6" id="KW-0238">DNA-binding</keyword>
<feature type="coiled-coil region" evidence="6">
    <location>
        <begin position="450"/>
        <end position="484"/>
    </location>
</feature>
<dbReference type="GO" id="GO:0005694">
    <property type="term" value="C:chromosome"/>
    <property type="evidence" value="ECO:0007669"/>
    <property type="project" value="InterPro"/>
</dbReference>
<dbReference type="AlphaFoldDB" id="A0A4R1K411"/>